<keyword evidence="1" id="KW-0732">Signal</keyword>
<evidence type="ECO:0000313" key="3">
    <source>
        <dbReference type="Proteomes" id="UP001501459"/>
    </source>
</evidence>
<sequence length="137" mass="15136">MKKSFAFIVTLLVCILLAGCGISEQNNSDTANSSQEVAGYIVEIDGDDVLLLKDASLEEFQKVEDKFASDDPSSNFKGSNPTFDGPDDGNFMYINYKDVDEEISEYEKGDKIKAQIGREIKESYPTQADGKEISLKD</sequence>
<name>A0ABN0Z8P4_9BACI</name>
<dbReference type="PROSITE" id="PS51257">
    <property type="entry name" value="PROKAR_LIPOPROTEIN"/>
    <property type="match status" value="1"/>
</dbReference>
<dbReference type="InterPro" id="IPR021598">
    <property type="entry name" value="DUF3221"/>
</dbReference>
<evidence type="ECO:0000256" key="1">
    <source>
        <dbReference type="SAM" id="SignalP"/>
    </source>
</evidence>
<dbReference type="RefSeq" id="WP_343752173.1">
    <property type="nucleotide sequence ID" value="NZ_BAAADM010000039.1"/>
</dbReference>
<reference evidence="2 3" key="1">
    <citation type="journal article" date="2019" name="Int. J. Syst. Evol. Microbiol.">
        <title>The Global Catalogue of Microorganisms (GCM) 10K type strain sequencing project: providing services to taxonomists for standard genome sequencing and annotation.</title>
        <authorList>
            <consortium name="The Broad Institute Genomics Platform"/>
            <consortium name="The Broad Institute Genome Sequencing Center for Infectious Disease"/>
            <person name="Wu L."/>
            <person name="Ma J."/>
        </authorList>
    </citation>
    <scope>NUCLEOTIDE SEQUENCE [LARGE SCALE GENOMIC DNA]</scope>
    <source>
        <strain evidence="2 3">JCM 12149</strain>
    </source>
</reference>
<dbReference type="EMBL" id="BAAADM010000039">
    <property type="protein sequence ID" value="GAA0439075.1"/>
    <property type="molecule type" value="Genomic_DNA"/>
</dbReference>
<feature type="signal peptide" evidence="1">
    <location>
        <begin position="1"/>
        <end position="18"/>
    </location>
</feature>
<organism evidence="2 3">
    <name type="scientific">Lentibacillus halophilus</name>
    <dbReference type="NCBI Taxonomy" id="295065"/>
    <lineage>
        <taxon>Bacteria</taxon>
        <taxon>Bacillati</taxon>
        <taxon>Bacillota</taxon>
        <taxon>Bacilli</taxon>
        <taxon>Bacillales</taxon>
        <taxon>Bacillaceae</taxon>
        <taxon>Lentibacillus</taxon>
    </lineage>
</organism>
<keyword evidence="3" id="KW-1185">Reference proteome</keyword>
<dbReference type="Pfam" id="PF11518">
    <property type="entry name" value="DUF3221"/>
    <property type="match status" value="1"/>
</dbReference>
<protein>
    <recommendedName>
        <fullName evidence="4">DUF3221 domain-containing protein</fullName>
    </recommendedName>
</protein>
<proteinExistence type="predicted"/>
<feature type="chain" id="PRO_5047478833" description="DUF3221 domain-containing protein" evidence="1">
    <location>
        <begin position="19"/>
        <end position="137"/>
    </location>
</feature>
<dbReference type="Proteomes" id="UP001501459">
    <property type="component" value="Unassembled WGS sequence"/>
</dbReference>
<accession>A0ABN0Z8P4</accession>
<evidence type="ECO:0008006" key="4">
    <source>
        <dbReference type="Google" id="ProtNLM"/>
    </source>
</evidence>
<gene>
    <name evidence="2" type="ORF">GCM10008983_14950</name>
</gene>
<comment type="caution">
    <text evidence="2">The sequence shown here is derived from an EMBL/GenBank/DDBJ whole genome shotgun (WGS) entry which is preliminary data.</text>
</comment>
<evidence type="ECO:0000313" key="2">
    <source>
        <dbReference type="EMBL" id="GAA0439075.1"/>
    </source>
</evidence>